<dbReference type="PANTHER" id="PTHR43418:SF4">
    <property type="entry name" value="MULTIFUNCTIONAL TRYPTOPHAN BIOSYNTHESIS PROTEIN"/>
    <property type="match status" value="1"/>
</dbReference>
<protein>
    <submittedName>
        <fullName evidence="3">Aminodeoxychorismate/anthranilate synthase component II</fullName>
    </submittedName>
</protein>
<dbReference type="NCBIfam" id="TIGR00566">
    <property type="entry name" value="trpG_papA"/>
    <property type="match status" value="1"/>
</dbReference>
<dbReference type="InterPro" id="IPR017926">
    <property type="entry name" value="GATASE"/>
</dbReference>
<dbReference type="SUPFAM" id="SSF52317">
    <property type="entry name" value="Class I glutamine amidotransferase-like"/>
    <property type="match status" value="1"/>
</dbReference>
<organism evidence="3 4">
    <name type="scientific">Xiashengella succiniciproducens</name>
    <dbReference type="NCBI Taxonomy" id="2949635"/>
    <lineage>
        <taxon>Bacteria</taxon>
        <taxon>Pseudomonadati</taxon>
        <taxon>Bacteroidota</taxon>
        <taxon>Bacteroidia</taxon>
        <taxon>Marinilabiliales</taxon>
        <taxon>Marinilabiliaceae</taxon>
        <taxon>Xiashengella</taxon>
    </lineage>
</organism>
<dbReference type="EMBL" id="CP098400">
    <property type="protein sequence ID" value="URW80242.1"/>
    <property type="molecule type" value="Genomic_DNA"/>
</dbReference>
<accession>A0A9J6ZQU9</accession>
<dbReference type="GO" id="GO:0005829">
    <property type="term" value="C:cytosol"/>
    <property type="evidence" value="ECO:0007669"/>
    <property type="project" value="TreeGrafter"/>
</dbReference>
<dbReference type="PRINTS" id="PR00097">
    <property type="entry name" value="ANTSNTHASEII"/>
</dbReference>
<dbReference type="PANTHER" id="PTHR43418">
    <property type="entry name" value="MULTIFUNCTIONAL TRYPTOPHAN BIOSYNTHESIS PROTEIN-RELATED"/>
    <property type="match status" value="1"/>
</dbReference>
<dbReference type="InterPro" id="IPR006221">
    <property type="entry name" value="TrpG/PapA_dom"/>
</dbReference>
<dbReference type="GO" id="GO:0004049">
    <property type="term" value="F:anthranilate synthase activity"/>
    <property type="evidence" value="ECO:0007669"/>
    <property type="project" value="TreeGrafter"/>
</dbReference>
<dbReference type="PROSITE" id="PS51273">
    <property type="entry name" value="GATASE_TYPE_1"/>
    <property type="match status" value="1"/>
</dbReference>
<dbReference type="AlphaFoldDB" id="A0A9J6ZQU9"/>
<dbReference type="KEGG" id="alkq:M9189_02560"/>
<evidence type="ECO:0000313" key="3">
    <source>
        <dbReference type="EMBL" id="URW80242.1"/>
    </source>
</evidence>
<evidence type="ECO:0000259" key="2">
    <source>
        <dbReference type="Pfam" id="PF00117"/>
    </source>
</evidence>
<dbReference type="RefSeq" id="WP_250724383.1">
    <property type="nucleotide sequence ID" value="NZ_CP098400.1"/>
</dbReference>
<dbReference type="PRINTS" id="PR00096">
    <property type="entry name" value="GATASE"/>
</dbReference>
<reference evidence="3" key="1">
    <citation type="submission" date="2022-05" db="EMBL/GenBank/DDBJ databases">
        <authorList>
            <person name="Sun X."/>
        </authorList>
    </citation>
    <scope>NUCLEOTIDE SEQUENCE</scope>
    <source>
        <strain evidence="3">Ai-910</strain>
    </source>
</reference>
<dbReference type="GO" id="GO:0000162">
    <property type="term" value="P:L-tryptophan biosynthetic process"/>
    <property type="evidence" value="ECO:0007669"/>
    <property type="project" value="TreeGrafter"/>
</dbReference>
<name>A0A9J6ZQU9_9BACT</name>
<keyword evidence="1" id="KW-0315">Glutamine amidotransferase</keyword>
<evidence type="ECO:0000313" key="4">
    <source>
        <dbReference type="Proteomes" id="UP001056426"/>
    </source>
</evidence>
<dbReference type="Pfam" id="PF00117">
    <property type="entry name" value="GATase"/>
    <property type="match status" value="1"/>
</dbReference>
<evidence type="ECO:0000256" key="1">
    <source>
        <dbReference type="ARBA" id="ARBA00022962"/>
    </source>
</evidence>
<dbReference type="CDD" id="cd01743">
    <property type="entry name" value="GATase1_Anthranilate_Synthase"/>
    <property type="match status" value="1"/>
</dbReference>
<dbReference type="InterPro" id="IPR029062">
    <property type="entry name" value="Class_I_gatase-like"/>
</dbReference>
<dbReference type="Gene3D" id="3.40.50.880">
    <property type="match status" value="1"/>
</dbReference>
<dbReference type="InterPro" id="IPR050472">
    <property type="entry name" value="Anth_synth/Amidotransfase"/>
</dbReference>
<reference evidence="3" key="2">
    <citation type="submission" date="2022-06" db="EMBL/GenBank/DDBJ databases">
        <title>Xiashengella guii gen. nov. sp. nov., a bacterium isolated form anaerobic digestion tank.</title>
        <authorList>
            <person name="Huang H."/>
        </authorList>
    </citation>
    <scope>NUCLEOTIDE SEQUENCE</scope>
    <source>
        <strain evidence="3">Ai-910</strain>
    </source>
</reference>
<gene>
    <name evidence="3" type="ORF">M9189_02560</name>
</gene>
<keyword evidence="4" id="KW-1185">Reference proteome</keyword>
<dbReference type="FunFam" id="3.40.50.880:FF:000003">
    <property type="entry name" value="Anthranilate synthase component II"/>
    <property type="match status" value="1"/>
</dbReference>
<feature type="domain" description="Glutamine amidotransferase" evidence="2">
    <location>
        <begin position="4"/>
        <end position="187"/>
    </location>
</feature>
<proteinExistence type="predicted"/>
<dbReference type="Proteomes" id="UP001056426">
    <property type="component" value="Chromosome"/>
</dbReference>
<sequence>MKILVLDNYDSFTYNLVHYIEELSDAKVDVFRNDKITVEQAAAYDKIVLSPGPGIPDEAGILKSLIAGLAPTHSILGVCLGCQAIAEVFGGNISNLSKVYHGVATPIKVLDRKEKLFDSLPDTFLAGRYHSWVVNEKGLPGELAITAKDEAGNIMGIRHTRYDVRGVQFHPESVLTEHGKTMLKNWLDVKQN</sequence>